<proteinExistence type="predicted"/>
<dbReference type="AlphaFoldDB" id="A0A9W6V604"/>
<dbReference type="Proteomes" id="UP001165041">
    <property type="component" value="Unassembled WGS sequence"/>
</dbReference>
<feature type="region of interest" description="Disordered" evidence="1">
    <location>
        <begin position="69"/>
        <end position="91"/>
    </location>
</feature>
<feature type="region of interest" description="Disordered" evidence="1">
    <location>
        <begin position="1"/>
        <end position="27"/>
    </location>
</feature>
<dbReference type="RefSeq" id="WP_285739293.1">
    <property type="nucleotide sequence ID" value="NZ_BSSA01000027.1"/>
</dbReference>
<feature type="compositionally biased region" description="Basic and acidic residues" evidence="1">
    <location>
        <begin position="72"/>
        <end position="83"/>
    </location>
</feature>
<organism evidence="2 3">
    <name type="scientific">Kitasatospora phosalacinea</name>
    <dbReference type="NCBI Taxonomy" id="2065"/>
    <lineage>
        <taxon>Bacteria</taxon>
        <taxon>Bacillati</taxon>
        <taxon>Actinomycetota</taxon>
        <taxon>Actinomycetes</taxon>
        <taxon>Kitasatosporales</taxon>
        <taxon>Streptomycetaceae</taxon>
        <taxon>Kitasatospora</taxon>
    </lineage>
</organism>
<evidence type="ECO:0000313" key="2">
    <source>
        <dbReference type="EMBL" id="GLW73655.1"/>
    </source>
</evidence>
<name>A0A9W6V604_9ACTN</name>
<sequence length="91" mass="9893">MDERDEQLLRGRVYGAEPGEDPGPRPGCEYRELVGGPLDGLLVDVTGWDADQLECGAALITPLGRYGAGGRAHYEPRPGDPLRWDWQGDSA</sequence>
<protein>
    <submittedName>
        <fullName evidence="2">Uncharacterized protein</fullName>
    </submittedName>
</protein>
<dbReference type="EMBL" id="BSSA01000027">
    <property type="protein sequence ID" value="GLW73655.1"/>
    <property type="molecule type" value="Genomic_DNA"/>
</dbReference>
<reference evidence="2" key="1">
    <citation type="submission" date="2023-02" db="EMBL/GenBank/DDBJ databases">
        <title>Kitasatospora phosalacinea NBRC 14627.</title>
        <authorList>
            <person name="Ichikawa N."/>
            <person name="Sato H."/>
            <person name="Tonouchi N."/>
        </authorList>
    </citation>
    <scope>NUCLEOTIDE SEQUENCE</scope>
    <source>
        <strain evidence="2">NBRC 14627</strain>
    </source>
</reference>
<gene>
    <name evidence="2" type="ORF">Kpho02_59540</name>
</gene>
<evidence type="ECO:0000313" key="3">
    <source>
        <dbReference type="Proteomes" id="UP001165041"/>
    </source>
</evidence>
<accession>A0A9W6V604</accession>
<comment type="caution">
    <text evidence="2">The sequence shown here is derived from an EMBL/GenBank/DDBJ whole genome shotgun (WGS) entry which is preliminary data.</text>
</comment>
<evidence type="ECO:0000256" key="1">
    <source>
        <dbReference type="SAM" id="MobiDB-lite"/>
    </source>
</evidence>